<dbReference type="AlphaFoldDB" id="X0VYV9"/>
<dbReference type="GO" id="GO:0003723">
    <property type="term" value="F:RNA binding"/>
    <property type="evidence" value="ECO:0007669"/>
    <property type="project" value="UniProtKB-KW"/>
</dbReference>
<sequence length="141" mass="16259">MVEITFSNETVQYINMASKYSKASIKDCLVEDDRIIFVVEKGQLGIAIGSKAKNLEKLRTLFKKNIKFVEFDDDKERFIRNLCKPYQISNIITEGDENSSMVRIEVSPRDKSKLIGKGGRNINMIRKLAQRHHPIKDVQIK</sequence>
<accession>X0VYV9</accession>
<protein>
    <submittedName>
        <fullName evidence="8">Uncharacterized protein</fullName>
    </submittedName>
</protein>
<comment type="caution">
    <text evidence="8">The sequence shown here is derived from an EMBL/GenBank/DDBJ whole genome shotgun (WGS) entry which is preliminary data.</text>
</comment>
<dbReference type="NCBIfam" id="TIGR01952">
    <property type="entry name" value="nusA_arch"/>
    <property type="match status" value="1"/>
</dbReference>
<evidence type="ECO:0000259" key="7">
    <source>
        <dbReference type="Pfam" id="PF26594"/>
    </source>
</evidence>
<reference evidence="8" key="1">
    <citation type="journal article" date="2014" name="Front. Microbiol.">
        <title>High frequency of phylogenetically diverse reductive dehalogenase-homologous genes in deep subseafloor sedimentary metagenomes.</title>
        <authorList>
            <person name="Kawai M."/>
            <person name="Futagami T."/>
            <person name="Toyoda A."/>
            <person name="Takaki Y."/>
            <person name="Nishi S."/>
            <person name="Hori S."/>
            <person name="Arai W."/>
            <person name="Tsubouchi T."/>
            <person name="Morono Y."/>
            <person name="Uchiyama I."/>
            <person name="Ito T."/>
            <person name="Fujiyama A."/>
            <person name="Inagaki F."/>
            <person name="Takami H."/>
        </authorList>
    </citation>
    <scope>NUCLEOTIDE SEQUENCE</scope>
    <source>
        <strain evidence="8">Expedition CK06-06</strain>
    </source>
</reference>
<evidence type="ECO:0000256" key="2">
    <source>
        <dbReference type="ARBA" id="ARBA00022490"/>
    </source>
</evidence>
<organism evidence="8">
    <name type="scientific">marine sediment metagenome</name>
    <dbReference type="NCBI Taxonomy" id="412755"/>
    <lineage>
        <taxon>unclassified sequences</taxon>
        <taxon>metagenomes</taxon>
        <taxon>ecological metagenomes</taxon>
    </lineage>
</organism>
<dbReference type="PANTHER" id="PTHR22648:SF0">
    <property type="entry name" value="TRANSCRIPTION TERMINATION_ANTITERMINATION PROTEIN NUSA"/>
    <property type="match status" value="1"/>
</dbReference>
<feature type="domain" description="KH type-2" evidence="6">
    <location>
        <begin position="17"/>
        <end position="67"/>
    </location>
</feature>
<evidence type="ECO:0000256" key="3">
    <source>
        <dbReference type="ARBA" id="ARBA00022884"/>
    </source>
</evidence>
<gene>
    <name evidence="8" type="ORF">S01H1_60060</name>
</gene>
<dbReference type="PANTHER" id="PTHR22648">
    <property type="entry name" value="TRANSCRIPTION TERMINATION FACTOR NUSA"/>
    <property type="match status" value="1"/>
</dbReference>
<keyword evidence="3" id="KW-0694">RNA-binding</keyword>
<feature type="domain" description="NusA-like second KH" evidence="7">
    <location>
        <begin position="76"/>
        <end position="138"/>
    </location>
</feature>
<keyword evidence="5" id="KW-0804">Transcription</keyword>
<dbReference type="InterPro" id="IPR030842">
    <property type="entry name" value="TF_NusA_bacterial"/>
</dbReference>
<dbReference type="InterPro" id="IPR058582">
    <property type="entry name" value="KH_NusA_2nd"/>
</dbReference>
<dbReference type="GO" id="GO:0005829">
    <property type="term" value="C:cytosol"/>
    <property type="evidence" value="ECO:0007669"/>
    <property type="project" value="TreeGrafter"/>
</dbReference>
<dbReference type="PROSITE" id="PS50084">
    <property type="entry name" value="KH_TYPE_1"/>
    <property type="match status" value="1"/>
</dbReference>
<proteinExistence type="inferred from homology"/>
<dbReference type="InterPro" id="IPR009019">
    <property type="entry name" value="KH_sf_prok-type"/>
</dbReference>
<evidence type="ECO:0000259" key="6">
    <source>
        <dbReference type="Pfam" id="PF07650"/>
    </source>
</evidence>
<dbReference type="Pfam" id="PF26594">
    <property type="entry name" value="KH_NusA_2nd"/>
    <property type="match status" value="1"/>
</dbReference>
<dbReference type="HAMAP" id="MF_00945_A">
    <property type="entry name" value="NusA_A"/>
    <property type="match status" value="1"/>
</dbReference>
<dbReference type="InterPro" id="IPR015946">
    <property type="entry name" value="KH_dom-like_a/b"/>
</dbReference>
<evidence type="ECO:0000256" key="5">
    <source>
        <dbReference type="ARBA" id="ARBA00023163"/>
    </source>
</evidence>
<evidence type="ECO:0000256" key="1">
    <source>
        <dbReference type="ARBA" id="ARBA00022472"/>
    </source>
</evidence>
<dbReference type="InterPro" id="IPR004044">
    <property type="entry name" value="KH_dom_type_2"/>
</dbReference>
<dbReference type="GO" id="GO:0006353">
    <property type="term" value="P:DNA-templated transcription termination"/>
    <property type="evidence" value="ECO:0007669"/>
    <property type="project" value="UniProtKB-KW"/>
</dbReference>
<dbReference type="SUPFAM" id="SSF54814">
    <property type="entry name" value="Prokaryotic type KH domain (KH-domain type II)"/>
    <property type="match status" value="2"/>
</dbReference>
<name>X0VYV9_9ZZZZ</name>
<dbReference type="Gene3D" id="3.30.300.20">
    <property type="match status" value="2"/>
</dbReference>
<keyword evidence="1" id="KW-0806">Transcription termination</keyword>
<keyword evidence="2" id="KW-0963">Cytoplasm</keyword>
<dbReference type="Pfam" id="PF07650">
    <property type="entry name" value="KH_2"/>
    <property type="match status" value="1"/>
</dbReference>
<evidence type="ECO:0000256" key="4">
    <source>
        <dbReference type="ARBA" id="ARBA00023015"/>
    </source>
</evidence>
<keyword evidence="4" id="KW-0805">Transcription regulation</keyword>
<dbReference type="GO" id="GO:0031564">
    <property type="term" value="P:transcription antitermination"/>
    <property type="evidence" value="ECO:0007669"/>
    <property type="project" value="InterPro"/>
</dbReference>
<evidence type="ECO:0000313" key="8">
    <source>
        <dbReference type="EMBL" id="GAG17628.1"/>
    </source>
</evidence>
<dbReference type="InterPro" id="IPR010212">
    <property type="entry name" value="NusA_arc"/>
</dbReference>
<dbReference type="EMBL" id="BARS01039325">
    <property type="protein sequence ID" value="GAG17628.1"/>
    <property type="molecule type" value="Genomic_DNA"/>
</dbReference>